<organism evidence="1 2">
    <name type="scientific">Diplocarpon coronariae</name>
    <dbReference type="NCBI Taxonomy" id="2795749"/>
    <lineage>
        <taxon>Eukaryota</taxon>
        <taxon>Fungi</taxon>
        <taxon>Dikarya</taxon>
        <taxon>Ascomycota</taxon>
        <taxon>Pezizomycotina</taxon>
        <taxon>Leotiomycetes</taxon>
        <taxon>Helotiales</taxon>
        <taxon>Drepanopezizaceae</taxon>
        <taxon>Diplocarpon</taxon>
    </lineage>
</organism>
<sequence length="133" mass="14488">MSTRHPHAARETSYRFGRPATALKRPAEQAGRCEGGTLDALLSYGGDVITYTFSALYHAFLPGGSATEVGASGEAIQRENRLYLRTALVSASWACVQIDGEYKRWRDRCPGALAVMASESSQGINIQYTNIQD</sequence>
<protein>
    <submittedName>
        <fullName evidence="1">Uncharacterized protein</fullName>
    </submittedName>
</protein>
<name>A0A218ZCH3_9HELO</name>
<proteinExistence type="predicted"/>
<reference evidence="1 2" key="1">
    <citation type="submission" date="2017-04" db="EMBL/GenBank/DDBJ databases">
        <title>Draft genome sequence of Marssonina coronaria NL1: causal agent of apple blotch.</title>
        <authorList>
            <person name="Cheng Q."/>
        </authorList>
    </citation>
    <scope>NUCLEOTIDE SEQUENCE [LARGE SCALE GENOMIC DNA]</scope>
    <source>
        <strain evidence="1 2">NL1</strain>
    </source>
</reference>
<evidence type="ECO:0000313" key="1">
    <source>
        <dbReference type="EMBL" id="OWP05698.1"/>
    </source>
</evidence>
<dbReference type="AlphaFoldDB" id="A0A218ZCH3"/>
<comment type="caution">
    <text evidence="1">The sequence shown here is derived from an EMBL/GenBank/DDBJ whole genome shotgun (WGS) entry which is preliminary data.</text>
</comment>
<evidence type="ECO:0000313" key="2">
    <source>
        <dbReference type="Proteomes" id="UP000242519"/>
    </source>
</evidence>
<accession>A0A218ZCH3</accession>
<dbReference type="InParanoid" id="A0A218ZCH3"/>
<dbReference type="Proteomes" id="UP000242519">
    <property type="component" value="Unassembled WGS sequence"/>
</dbReference>
<dbReference type="EMBL" id="MZNU01000061">
    <property type="protein sequence ID" value="OWP05698.1"/>
    <property type="molecule type" value="Genomic_DNA"/>
</dbReference>
<keyword evidence="2" id="KW-1185">Reference proteome</keyword>
<gene>
    <name evidence="1" type="ORF">B2J93_1747</name>
</gene>